<gene>
    <name evidence="8" type="ORF">ARALYDRAFT_665077</name>
</gene>
<evidence type="ECO:0000256" key="1">
    <source>
        <dbReference type="ARBA" id="ARBA00008455"/>
    </source>
</evidence>
<proteinExistence type="inferred from homology"/>
<dbReference type="HOGENOM" id="CLU_012184_1_0_1"/>
<dbReference type="PANTHER" id="PTHR12411">
    <property type="entry name" value="CYSTEINE PROTEASE FAMILY C1-RELATED"/>
    <property type="match status" value="1"/>
</dbReference>
<comment type="similarity">
    <text evidence="1">Belongs to the peptidase C1 family.</text>
</comment>
<keyword evidence="4" id="KW-0788">Thiol protease</keyword>
<keyword evidence="3" id="KW-0378">Hydrolase</keyword>
<dbReference type="Proteomes" id="UP000008694">
    <property type="component" value="Unassembled WGS sequence"/>
</dbReference>
<dbReference type="InterPro" id="IPR013128">
    <property type="entry name" value="Peptidase_C1A"/>
</dbReference>
<keyword evidence="5" id="KW-1015">Disulfide bond</keyword>
<name>D7LMF4_ARALL</name>
<dbReference type="eggNOG" id="KOG1543">
    <property type="taxonomic scope" value="Eukaryota"/>
</dbReference>
<organism evidence="9">
    <name type="scientific">Arabidopsis lyrata subsp. lyrata</name>
    <name type="common">Lyre-leaved rock-cress</name>
    <dbReference type="NCBI Taxonomy" id="81972"/>
    <lineage>
        <taxon>Eukaryota</taxon>
        <taxon>Viridiplantae</taxon>
        <taxon>Streptophyta</taxon>
        <taxon>Embryophyta</taxon>
        <taxon>Tracheophyta</taxon>
        <taxon>Spermatophyta</taxon>
        <taxon>Magnoliopsida</taxon>
        <taxon>eudicotyledons</taxon>
        <taxon>Gunneridae</taxon>
        <taxon>Pentapetalae</taxon>
        <taxon>rosids</taxon>
        <taxon>malvids</taxon>
        <taxon>Brassicales</taxon>
        <taxon>Brassicaceae</taxon>
        <taxon>Camelineae</taxon>
        <taxon>Arabidopsis</taxon>
    </lineage>
</organism>
<dbReference type="SUPFAM" id="SSF54001">
    <property type="entry name" value="Cysteine proteinases"/>
    <property type="match status" value="1"/>
</dbReference>
<dbReference type="PRINTS" id="PR00705">
    <property type="entry name" value="PAPAIN"/>
</dbReference>
<dbReference type="InterPro" id="IPR000668">
    <property type="entry name" value="Peptidase_C1A_C"/>
</dbReference>
<feature type="signal peptide" evidence="6">
    <location>
        <begin position="1"/>
        <end position="27"/>
    </location>
</feature>
<evidence type="ECO:0000313" key="8">
    <source>
        <dbReference type="EMBL" id="EFH53567.1"/>
    </source>
</evidence>
<reference evidence="9" key="1">
    <citation type="journal article" date="2011" name="Nat. Genet.">
        <title>The Arabidopsis lyrata genome sequence and the basis of rapid genome size change.</title>
        <authorList>
            <person name="Hu T.T."/>
            <person name="Pattyn P."/>
            <person name="Bakker E.G."/>
            <person name="Cao J."/>
            <person name="Cheng J.-F."/>
            <person name="Clark R.M."/>
            <person name="Fahlgren N."/>
            <person name="Fawcett J.A."/>
            <person name="Grimwood J."/>
            <person name="Gundlach H."/>
            <person name="Haberer G."/>
            <person name="Hollister J.D."/>
            <person name="Ossowski S."/>
            <person name="Ottilar R.P."/>
            <person name="Salamov A.A."/>
            <person name="Schneeberger K."/>
            <person name="Spannagl M."/>
            <person name="Wang X."/>
            <person name="Yang L."/>
            <person name="Nasrallah M.E."/>
            <person name="Bergelson J."/>
            <person name="Carrington J.C."/>
            <person name="Gaut B.S."/>
            <person name="Schmutz J."/>
            <person name="Mayer K.F.X."/>
            <person name="Van de Peer Y."/>
            <person name="Grigoriev I.V."/>
            <person name="Nordborg M."/>
            <person name="Weigel D."/>
            <person name="Guo Y.-L."/>
        </authorList>
    </citation>
    <scope>NUCLEOTIDE SEQUENCE [LARGE SCALE GENOMIC DNA]</scope>
    <source>
        <strain evidence="9">cv. MN47</strain>
    </source>
</reference>
<dbReference type="GO" id="GO:0008234">
    <property type="term" value="F:cysteine-type peptidase activity"/>
    <property type="evidence" value="ECO:0007669"/>
    <property type="project" value="UniProtKB-KW"/>
</dbReference>
<evidence type="ECO:0000256" key="5">
    <source>
        <dbReference type="ARBA" id="ARBA00023157"/>
    </source>
</evidence>
<evidence type="ECO:0000256" key="6">
    <source>
        <dbReference type="SAM" id="SignalP"/>
    </source>
</evidence>
<dbReference type="CDD" id="cd02248">
    <property type="entry name" value="Peptidase_C1A"/>
    <property type="match status" value="1"/>
</dbReference>
<keyword evidence="6" id="KW-0732">Signal</keyword>
<evidence type="ECO:0000256" key="3">
    <source>
        <dbReference type="ARBA" id="ARBA00022801"/>
    </source>
</evidence>
<feature type="domain" description="Peptidase C1A papain C-terminal" evidence="7">
    <location>
        <begin position="101"/>
        <end position="276"/>
    </location>
</feature>
<dbReference type="EMBL" id="GL348717">
    <property type="protein sequence ID" value="EFH53567.1"/>
    <property type="molecule type" value="Genomic_DNA"/>
</dbReference>
<evidence type="ECO:0000313" key="9">
    <source>
        <dbReference type="Proteomes" id="UP000008694"/>
    </source>
</evidence>
<dbReference type="STRING" id="81972.D7LMF4"/>
<dbReference type="InterPro" id="IPR038765">
    <property type="entry name" value="Papain-like_cys_pep_sf"/>
</dbReference>
<feature type="chain" id="PRO_5018673377" evidence="6">
    <location>
        <begin position="28"/>
        <end position="306"/>
    </location>
</feature>
<accession>D7LMF4</accession>
<dbReference type="Gramene" id="Al_scaffold_0005_1112">
    <property type="protein sequence ID" value="Al_scaffold_0005_1112"/>
    <property type="gene ID" value="Al_scaffold_0005_1112"/>
</dbReference>
<sequence>MAISFISLALLSLSVLLISLSIRGVTATKLQHNEGEARKMYERWLLDNEKNYKVLERRRDDLTDDEYQSIYLGGKVERTSLSLEWEWDTSNRYRYKEGDNLPDEVDWRERGAVVEQEISKNLRGCWAFSAAGAVEGINQITTGELISLSEQQLIDCATETNDRCDGGDAAYAFMFIKENGGIVTNKDYPFTGDKNATCKAIEKDGVFTGPCDSTLINHNVLVVGYGTNSTTGQDYWLIRNSFGSTWGENGYFRLQRSNIQNSTGICGVTLTPVYPLKSNSSFDLLSPSVLKLVVLFVFELIGLALF</sequence>
<keyword evidence="2" id="KW-0645">Protease</keyword>
<keyword evidence="9" id="KW-1185">Reference proteome</keyword>
<evidence type="ECO:0000259" key="7">
    <source>
        <dbReference type="SMART" id="SM00645"/>
    </source>
</evidence>
<dbReference type="GO" id="GO:0006508">
    <property type="term" value="P:proteolysis"/>
    <property type="evidence" value="ECO:0007669"/>
    <property type="project" value="UniProtKB-KW"/>
</dbReference>
<evidence type="ECO:0000256" key="4">
    <source>
        <dbReference type="ARBA" id="ARBA00022807"/>
    </source>
</evidence>
<protein>
    <submittedName>
        <fullName evidence="8">Predicted protein</fullName>
    </submittedName>
</protein>
<dbReference type="Gene3D" id="3.90.70.10">
    <property type="entry name" value="Cysteine proteinases"/>
    <property type="match status" value="2"/>
</dbReference>
<dbReference type="Pfam" id="PF00112">
    <property type="entry name" value="Peptidase_C1"/>
    <property type="match status" value="2"/>
</dbReference>
<dbReference type="SMART" id="SM00645">
    <property type="entry name" value="Pept_C1"/>
    <property type="match status" value="1"/>
</dbReference>
<dbReference type="AlphaFoldDB" id="D7LMF4"/>
<evidence type="ECO:0000256" key="2">
    <source>
        <dbReference type="ARBA" id="ARBA00022670"/>
    </source>
</evidence>
<dbReference type="InterPro" id="IPR039417">
    <property type="entry name" value="Peptidase_C1A_papain-like"/>
</dbReference>